<dbReference type="GO" id="GO:0005615">
    <property type="term" value="C:extracellular space"/>
    <property type="evidence" value="ECO:0007669"/>
    <property type="project" value="TreeGrafter"/>
</dbReference>
<evidence type="ECO:0000256" key="7">
    <source>
        <dbReference type="SAM" id="SignalP"/>
    </source>
</evidence>
<evidence type="ECO:0000256" key="6">
    <source>
        <dbReference type="ARBA" id="ARBA00056866"/>
    </source>
</evidence>
<organism evidence="8 9">
    <name type="scientific">Tenebrio molitor</name>
    <name type="common">Yellow mealworm beetle</name>
    <dbReference type="NCBI Taxonomy" id="7067"/>
    <lineage>
        <taxon>Eukaryota</taxon>
        <taxon>Metazoa</taxon>
        <taxon>Ecdysozoa</taxon>
        <taxon>Arthropoda</taxon>
        <taxon>Hexapoda</taxon>
        <taxon>Insecta</taxon>
        <taxon>Pterygota</taxon>
        <taxon>Neoptera</taxon>
        <taxon>Endopterygota</taxon>
        <taxon>Coleoptera</taxon>
        <taxon>Polyphaga</taxon>
        <taxon>Cucujiformia</taxon>
        <taxon>Tenebrionidae</taxon>
        <taxon>Tenebrio</taxon>
    </lineage>
</organism>
<comment type="caution">
    <text evidence="8">The sequence shown here is derived from an EMBL/GenBank/DDBJ whole genome shotgun (WGS) entry which is preliminary data.</text>
</comment>
<gene>
    <name evidence="8" type="ORF">GEV33_007342</name>
</gene>
<keyword evidence="5" id="KW-0325">Glycoprotein</keyword>
<comment type="subcellular location">
    <subcellularLocation>
        <location evidence="1">Secreted</location>
    </subcellularLocation>
</comment>
<dbReference type="Proteomes" id="UP000719412">
    <property type="component" value="Unassembled WGS sequence"/>
</dbReference>
<keyword evidence="4 7" id="KW-0732">Signal</keyword>
<keyword evidence="3" id="KW-0964">Secreted</keyword>
<comment type="function">
    <text evidence="6">May be a carrier protein for lipids.</text>
</comment>
<dbReference type="Pfam" id="PF01395">
    <property type="entry name" value="PBP_GOBP"/>
    <property type="match status" value="2"/>
</dbReference>
<proteinExistence type="inferred from homology"/>
<evidence type="ECO:0000256" key="2">
    <source>
        <dbReference type="ARBA" id="ARBA00008098"/>
    </source>
</evidence>
<reference evidence="8" key="2">
    <citation type="submission" date="2021-08" db="EMBL/GenBank/DDBJ databases">
        <authorList>
            <person name="Eriksson T."/>
        </authorList>
    </citation>
    <scope>NUCLEOTIDE SEQUENCE</scope>
    <source>
        <strain evidence="8">Stoneville</strain>
        <tissue evidence="8">Whole head</tissue>
    </source>
</reference>
<accession>A0A8J6LIX2</accession>
<dbReference type="Gene3D" id="1.10.238.20">
    <property type="entry name" value="Pheromone/general odorant binding protein domain"/>
    <property type="match status" value="2"/>
</dbReference>
<feature type="signal peptide" evidence="7">
    <location>
        <begin position="1"/>
        <end position="16"/>
    </location>
</feature>
<evidence type="ECO:0000256" key="4">
    <source>
        <dbReference type="ARBA" id="ARBA00022729"/>
    </source>
</evidence>
<dbReference type="SUPFAM" id="SSF47565">
    <property type="entry name" value="Insect pheromone/odorant-binding proteins"/>
    <property type="match status" value="2"/>
</dbReference>
<dbReference type="GO" id="GO:0005549">
    <property type="term" value="F:odorant binding"/>
    <property type="evidence" value="ECO:0007669"/>
    <property type="project" value="InterPro"/>
</dbReference>
<dbReference type="EMBL" id="JABDTM020023083">
    <property type="protein sequence ID" value="KAH0815451.1"/>
    <property type="molecule type" value="Genomic_DNA"/>
</dbReference>
<evidence type="ECO:0000256" key="5">
    <source>
        <dbReference type="ARBA" id="ARBA00023180"/>
    </source>
</evidence>
<evidence type="ECO:0000256" key="1">
    <source>
        <dbReference type="ARBA" id="ARBA00004613"/>
    </source>
</evidence>
<dbReference type="AlphaFoldDB" id="A0A8J6LIX2"/>
<dbReference type="PANTHER" id="PTHR11857:SF43">
    <property type="entry name" value="GEO07291P1-RELATED"/>
    <property type="match status" value="1"/>
</dbReference>
<protein>
    <submittedName>
        <fullName evidence="8">Uncharacterized protein</fullName>
    </submittedName>
</protein>
<comment type="similarity">
    <text evidence="2">Belongs to the PBP/GOBP family.</text>
</comment>
<dbReference type="FunFam" id="1.10.238.20:FF:000001">
    <property type="entry name" value="General odorant-binding protein lush"/>
    <property type="match status" value="1"/>
</dbReference>
<dbReference type="InterPro" id="IPR006170">
    <property type="entry name" value="PBP/GOBP"/>
</dbReference>
<reference evidence="8" key="1">
    <citation type="journal article" date="2020" name="J Insects Food Feed">
        <title>The yellow mealworm (Tenebrio molitor) genome: a resource for the emerging insects as food and feed industry.</title>
        <authorList>
            <person name="Eriksson T."/>
            <person name="Andere A."/>
            <person name="Kelstrup H."/>
            <person name="Emery V."/>
            <person name="Picard C."/>
        </authorList>
    </citation>
    <scope>NUCLEOTIDE SEQUENCE</scope>
    <source>
        <strain evidence="8">Stoneville</strain>
        <tissue evidence="8">Whole head</tissue>
    </source>
</reference>
<dbReference type="SMART" id="SM00708">
    <property type="entry name" value="PhBP"/>
    <property type="match status" value="2"/>
</dbReference>
<dbReference type="CDD" id="cd23992">
    <property type="entry name" value="PBP_GOBP"/>
    <property type="match status" value="2"/>
</dbReference>
<evidence type="ECO:0000256" key="3">
    <source>
        <dbReference type="ARBA" id="ARBA00022525"/>
    </source>
</evidence>
<sequence length="257" mass="29067">MKVFLAVCALSCVVAAQVLTDDQKKKLEEYSKDCLKESKVEEAVLKEAEKGVFLDDPKLQLHALCFSKKIKMQNEKGEVQKEHIKEKLNSQMKSKEEVDKLLETCLVQKETPEVTAFESLNSIMKLLICVALVAAVVTAQTLTDEQKAKWKKWREECRQETGVSEEAINRVVSNQFDVVDDKIKAHGLCFGKKAGLISESGDILIDQTKIKLKKVSADDDEVDRIIKKCVVKKDTPEETAFQTFKCLREEKPKFSPV</sequence>
<dbReference type="GO" id="GO:0007608">
    <property type="term" value="P:sensory perception of smell"/>
    <property type="evidence" value="ECO:0007669"/>
    <property type="project" value="TreeGrafter"/>
</dbReference>
<dbReference type="InterPro" id="IPR036728">
    <property type="entry name" value="PBP_GOBP_sf"/>
</dbReference>
<evidence type="ECO:0000313" key="8">
    <source>
        <dbReference type="EMBL" id="KAH0815451.1"/>
    </source>
</evidence>
<dbReference type="PANTHER" id="PTHR11857">
    <property type="entry name" value="ODORANT BINDING PROTEIN-RELATED"/>
    <property type="match status" value="1"/>
</dbReference>
<evidence type="ECO:0000313" key="9">
    <source>
        <dbReference type="Proteomes" id="UP000719412"/>
    </source>
</evidence>
<feature type="chain" id="PRO_5035154166" evidence="7">
    <location>
        <begin position="17"/>
        <end position="257"/>
    </location>
</feature>
<keyword evidence="9" id="KW-1185">Reference proteome</keyword>
<name>A0A8J6LIX2_TENMO</name>